<dbReference type="EMBL" id="JANTQA010000016">
    <property type="protein sequence ID" value="KAJ3447191.1"/>
    <property type="molecule type" value="Genomic_DNA"/>
</dbReference>
<evidence type="ECO:0000256" key="1">
    <source>
        <dbReference type="ARBA" id="ARBA00010272"/>
    </source>
</evidence>
<dbReference type="NCBIfam" id="TIGR00106">
    <property type="entry name" value="MTH1187 family thiamine-binding protein"/>
    <property type="match status" value="1"/>
</dbReference>
<dbReference type="Proteomes" id="UP001146793">
    <property type="component" value="Unassembled WGS sequence"/>
</dbReference>
<evidence type="ECO:0000313" key="4">
    <source>
        <dbReference type="EMBL" id="KAJ6237641.1"/>
    </source>
</evidence>
<organism evidence="3 5">
    <name type="scientific">Anaeramoeba flamelloides</name>
    <dbReference type="NCBI Taxonomy" id="1746091"/>
    <lineage>
        <taxon>Eukaryota</taxon>
        <taxon>Metamonada</taxon>
        <taxon>Anaeramoebidae</taxon>
        <taxon>Anaeramoeba</taxon>
    </lineage>
</organism>
<dbReference type="AlphaFoldDB" id="A0AAV8A2E1"/>
<feature type="domain" description="Thiamine-binding protein" evidence="2">
    <location>
        <begin position="10"/>
        <end position="101"/>
    </location>
</feature>
<dbReference type="Proteomes" id="UP001150062">
    <property type="component" value="Unassembled WGS sequence"/>
</dbReference>
<dbReference type="InterPro" id="IPR029756">
    <property type="entry name" value="MTH1187/YkoF-like"/>
</dbReference>
<comment type="caution">
    <text evidence="3">The sequence shown here is derived from an EMBL/GenBank/DDBJ whole genome shotgun (WGS) entry which is preliminary data.</text>
</comment>
<dbReference type="SUPFAM" id="SSF89957">
    <property type="entry name" value="MTH1187/YkoF-like"/>
    <property type="match status" value="1"/>
</dbReference>
<evidence type="ECO:0000313" key="5">
    <source>
        <dbReference type="Proteomes" id="UP001146793"/>
    </source>
</evidence>
<evidence type="ECO:0000259" key="2">
    <source>
        <dbReference type="Pfam" id="PF01910"/>
    </source>
</evidence>
<gene>
    <name evidence="3" type="ORF">M0812_07415</name>
    <name evidence="4" type="ORF">M0813_27205</name>
</gene>
<evidence type="ECO:0000313" key="6">
    <source>
        <dbReference type="Proteomes" id="UP001150062"/>
    </source>
</evidence>
<sequence length="110" mass="12504">MSNKPIKCLADICIFPLSEGYKGLSKYVAIFQKVFDRNGLKYVLHSNGTNVEGKMDTVLKAVQECHEVCHSMGIPRMHSEIRLGTRIDKEPTLEDKIKSVKNRLKNDLLK</sequence>
<protein>
    <submittedName>
        <fullName evidence="3">Mth1187 family thiaminee-binding protein</fullName>
    </submittedName>
</protein>
<name>A0AAV8A2E1_9EUKA</name>
<dbReference type="Gene3D" id="3.30.70.930">
    <property type="match status" value="1"/>
</dbReference>
<dbReference type="EMBL" id="JAOAOG010000239">
    <property type="protein sequence ID" value="KAJ6237641.1"/>
    <property type="molecule type" value="Genomic_DNA"/>
</dbReference>
<dbReference type="PANTHER" id="PTHR33777">
    <property type="entry name" value="UPF0045 PROTEIN ECM15"/>
    <property type="match status" value="1"/>
</dbReference>
<dbReference type="InterPro" id="IPR002767">
    <property type="entry name" value="Thiamine_BP"/>
</dbReference>
<proteinExistence type="inferred from homology"/>
<comment type="similarity">
    <text evidence="1">Belongs to the UPF0045 family.</text>
</comment>
<dbReference type="Pfam" id="PF01910">
    <property type="entry name" value="Thiamine_BP"/>
    <property type="match status" value="1"/>
</dbReference>
<dbReference type="PANTHER" id="PTHR33777:SF1">
    <property type="entry name" value="UPF0045 PROTEIN ECM15"/>
    <property type="match status" value="1"/>
</dbReference>
<accession>A0AAV8A2E1</accession>
<reference evidence="3" key="2">
    <citation type="submission" date="2022-08" db="EMBL/GenBank/DDBJ databases">
        <title>Novel sulphate-reducing endosymbionts in the free-living metamonad Anaeramoeba.</title>
        <authorList>
            <person name="Jerlstrom-Hultqvist J."/>
            <person name="Cepicka I."/>
            <person name="Gallot-Lavallee L."/>
            <person name="Salas-Leiva D."/>
            <person name="Curtis B.A."/>
            <person name="Zahonova K."/>
            <person name="Pipaliya S."/>
            <person name="Dacks J."/>
            <person name="Roger A.J."/>
        </authorList>
    </citation>
    <scope>NUCLEOTIDE SEQUENCE</scope>
    <source>
        <strain evidence="3">Busselton2</strain>
    </source>
</reference>
<dbReference type="InterPro" id="IPR051614">
    <property type="entry name" value="UPF0045_domain"/>
</dbReference>
<reference evidence="4" key="1">
    <citation type="submission" date="2022-08" db="EMBL/GenBank/DDBJ databases">
        <title>Novel sulfate-reducing endosymbionts in the free-living metamonad Anaeramoeba.</title>
        <authorList>
            <person name="Jerlstrom-Hultqvist J."/>
            <person name="Cepicka I."/>
            <person name="Gallot-Lavallee L."/>
            <person name="Salas-Leiva D."/>
            <person name="Curtis B.A."/>
            <person name="Zahonova K."/>
            <person name="Pipaliya S."/>
            <person name="Dacks J."/>
            <person name="Roger A.J."/>
        </authorList>
    </citation>
    <scope>NUCLEOTIDE SEQUENCE</scope>
    <source>
        <strain evidence="4">Schooner1</strain>
    </source>
</reference>
<keyword evidence="6" id="KW-1185">Reference proteome</keyword>
<dbReference type="GO" id="GO:0005829">
    <property type="term" value="C:cytosol"/>
    <property type="evidence" value="ECO:0007669"/>
    <property type="project" value="TreeGrafter"/>
</dbReference>
<evidence type="ECO:0000313" key="3">
    <source>
        <dbReference type="EMBL" id="KAJ3447191.1"/>
    </source>
</evidence>